<dbReference type="Pfam" id="PF01435">
    <property type="entry name" value="Peptidase_M48"/>
    <property type="match status" value="1"/>
</dbReference>
<evidence type="ECO:0000313" key="10">
    <source>
        <dbReference type="EMBL" id="AKJ26928.1"/>
    </source>
</evidence>
<comment type="similarity">
    <text evidence="6">Belongs to the peptidase M48 family.</text>
</comment>
<feature type="domain" description="DUF7092" evidence="9">
    <location>
        <begin position="6"/>
        <end position="81"/>
    </location>
</feature>
<dbReference type="GO" id="GO:0016020">
    <property type="term" value="C:membrane"/>
    <property type="evidence" value="ECO:0007669"/>
    <property type="project" value="TreeGrafter"/>
</dbReference>
<name>A0A0G3BG35_9BURK</name>
<dbReference type="Gene3D" id="3.30.2010.10">
    <property type="entry name" value="Metalloproteases ('zincins'), catalytic domain"/>
    <property type="match status" value="1"/>
</dbReference>
<dbReference type="Proteomes" id="UP000035352">
    <property type="component" value="Chromosome"/>
</dbReference>
<keyword evidence="11" id="KW-1185">Reference proteome</keyword>
<dbReference type="InterPro" id="IPR051156">
    <property type="entry name" value="Mito/Outer_Membr_Metalloprot"/>
</dbReference>
<proteinExistence type="inferred from homology"/>
<accession>A0A0G3BG35</accession>
<dbReference type="PANTHER" id="PTHR22726">
    <property type="entry name" value="METALLOENDOPEPTIDASE OMA1"/>
    <property type="match status" value="1"/>
</dbReference>
<keyword evidence="3 6" id="KW-0378">Hydrolase</keyword>
<keyword evidence="2" id="KW-0479">Metal-binding</keyword>
<evidence type="ECO:0000256" key="6">
    <source>
        <dbReference type="RuleBase" id="RU003983"/>
    </source>
</evidence>
<protein>
    <submittedName>
        <fullName evidence="10">Zn-dependent protease with chaperone function</fullName>
    </submittedName>
</protein>
<dbReference type="Pfam" id="PF23368">
    <property type="entry name" value="DUF7092"/>
    <property type="match status" value="1"/>
</dbReference>
<dbReference type="InterPro" id="IPR055518">
    <property type="entry name" value="DUF7092"/>
</dbReference>
<keyword evidence="7" id="KW-0472">Membrane</keyword>
<dbReference type="KEGG" id="pbh:AAW51_0237"/>
<sequence>MSAPALQLDYYDGRSARPRRVAAHLSHDTLYLRGDGLVRSVAASQVRWPERSRGATRIAHLPDGGTLHCSDASAWDTWARASGLRETLMSRAQHSWRWVAACLALLVVLVVAIYQWGLPWASQGVVALLPDSVDQAMGDAAYASFGDQLLKPSRLPAAQRQRLQQAFGKAVAQAYPDGNAPHYRLMFHKSEIGPNAFALPGGVVVLTDELVELVDGDVEAVVGVLAHELGHVERRHGMRSLVQVTLLSTLSSLAFGDFSGWLATAPVLLGQAGYSRDAEREADRISIRILQAAGISPLAMVRFFDKIAPRAGDRESSVIGIAFASHPPDEERVAAFREAAQAEARP</sequence>
<evidence type="ECO:0000256" key="1">
    <source>
        <dbReference type="ARBA" id="ARBA00022670"/>
    </source>
</evidence>
<dbReference type="STRING" id="413882.AAW51_0237"/>
<dbReference type="GO" id="GO:0046872">
    <property type="term" value="F:metal ion binding"/>
    <property type="evidence" value="ECO:0007669"/>
    <property type="project" value="UniProtKB-KW"/>
</dbReference>
<keyword evidence="4 6" id="KW-0862">Zinc</keyword>
<keyword evidence="7" id="KW-1133">Transmembrane helix</keyword>
<dbReference type="CDD" id="cd07332">
    <property type="entry name" value="M48C_Oma1_like"/>
    <property type="match status" value="1"/>
</dbReference>
<evidence type="ECO:0000313" key="11">
    <source>
        <dbReference type="Proteomes" id="UP000035352"/>
    </source>
</evidence>
<dbReference type="PANTHER" id="PTHR22726:SF1">
    <property type="entry name" value="METALLOENDOPEPTIDASE OMA1, MITOCHONDRIAL"/>
    <property type="match status" value="1"/>
</dbReference>
<evidence type="ECO:0000256" key="4">
    <source>
        <dbReference type="ARBA" id="ARBA00022833"/>
    </source>
</evidence>
<feature type="domain" description="Peptidase M48" evidence="8">
    <location>
        <begin position="160"/>
        <end position="339"/>
    </location>
</feature>
<reference evidence="10 11" key="1">
    <citation type="submission" date="2015-05" db="EMBL/GenBank/DDBJ databases">
        <authorList>
            <person name="Tang B."/>
            <person name="Yu Y."/>
        </authorList>
    </citation>
    <scope>NUCLEOTIDE SEQUENCE [LARGE SCALE GENOMIC DNA]</scope>
    <source>
        <strain evidence="10 11">DSM 7029</strain>
    </source>
</reference>
<keyword evidence="5 6" id="KW-0482">Metalloprotease</keyword>
<keyword evidence="1 6" id="KW-0645">Protease</keyword>
<evidence type="ECO:0000256" key="7">
    <source>
        <dbReference type="SAM" id="Phobius"/>
    </source>
</evidence>
<evidence type="ECO:0000256" key="5">
    <source>
        <dbReference type="ARBA" id="ARBA00023049"/>
    </source>
</evidence>
<evidence type="ECO:0000259" key="9">
    <source>
        <dbReference type="Pfam" id="PF23368"/>
    </source>
</evidence>
<dbReference type="AlphaFoldDB" id="A0A0G3BG35"/>
<evidence type="ECO:0000256" key="3">
    <source>
        <dbReference type="ARBA" id="ARBA00022801"/>
    </source>
</evidence>
<evidence type="ECO:0000256" key="2">
    <source>
        <dbReference type="ARBA" id="ARBA00022723"/>
    </source>
</evidence>
<dbReference type="EMBL" id="CP011371">
    <property type="protein sequence ID" value="AKJ26928.1"/>
    <property type="molecule type" value="Genomic_DNA"/>
</dbReference>
<dbReference type="RefSeq" id="WP_053013231.1">
    <property type="nucleotide sequence ID" value="NZ_CP011371.1"/>
</dbReference>
<comment type="cofactor">
    <cofactor evidence="6">
        <name>Zn(2+)</name>
        <dbReference type="ChEBI" id="CHEBI:29105"/>
    </cofactor>
    <text evidence="6">Binds 1 zinc ion per subunit.</text>
</comment>
<evidence type="ECO:0000259" key="8">
    <source>
        <dbReference type="Pfam" id="PF01435"/>
    </source>
</evidence>
<gene>
    <name evidence="10" type="ORF">AAW51_0237</name>
</gene>
<feature type="transmembrane region" description="Helical" evidence="7">
    <location>
        <begin position="98"/>
        <end position="117"/>
    </location>
</feature>
<dbReference type="OrthoDB" id="9810445at2"/>
<dbReference type="GO" id="GO:0051603">
    <property type="term" value="P:proteolysis involved in protein catabolic process"/>
    <property type="evidence" value="ECO:0007669"/>
    <property type="project" value="TreeGrafter"/>
</dbReference>
<dbReference type="GO" id="GO:0004222">
    <property type="term" value="F:metalloendopeptidase activity"/>
    <property type="evidence" value="ECO:0007669"/>
    <property type="project" value="InterPro"/>
</dbReference>
<keyword evidence="7" id="KW-0812">Transmembrane</keyword>
<organism evidence="10 11">
    <name type="scientific">Caldimonas brevitalea</name>
    <dbReference type="NCBI Taxonomy" id="413882"/>
    <lineage>
        <taxon>Bacteria</taxon>
        <taxon>Pseudomonadati</taxon>
        <taxon>Pseudomonadota</taxon>
        <taxon>Betaproteobacteria</taxon>
        <taxon>Burkholderiales</taxon>
        <taxon>Sphaerotilaceae</taxon>
        <taxon>Caldimonas</taxon>
    </lineage>
</organism>
<dbReference type="InterPro" id="IPR001915">
    <property type="entry name" value="Peptidase_M48"/>
</dbReference>